<keyword evidence="11" id="KW-1185">Reference proteome</keyword>
<sequence length="644" mass="70645">MTDHSVIPVKPELAAQAGIDAKRRAAMVEQAARDPEGFWREEAKRIAWMTPPTRIKNTSFEGDVSIKWFEDGVLNASVSCLDKHLPERGDQVAIIWEGDDPNSDAKLTYRELHQRVCRMANALRSLGVKKGDRVTLYLPMIVEAAVAMLACARIGAVHSIVFGGFSPDSLATRIQESGSTLLITADQGRRGGRVTPLKTNADEALKSCPSIQHVVVVRNTGNDVPMQEGRDNWWHTLSDAAEADCAPEPMNAEDPLFILYTSGSTGKPKGVLHTTGGYMVWASFTHQHVFDYRPGEVYWCTADVGWVTGHSYIVYGPLANGATTLMFEGVPNYPGIDRCWQVVDKHKVNIFYTAPTAIRALMREGEAPVKKWSRQSLRVLGSVGEPINPEAWLWYYRVVGDERCPVVDTWWQTETGGILISPLPGAVDLKPGSATLPLPGVLPALVDGEGNILDGATDGNLVMLDAWPGMMRSVYGDHERFIQTYFSTFPGKYFSGDGARRDEDGYYWITGRVDDVLNVSGHRMGTAEIESALVAHPKVAEAAVVGMPHALKGQGIYAYVTLNAGEEPTDALKKELVAWVRKEIGPIASPDAIQWAPGLPKTRSGKIMRRILRKIAADETDSLGDTSTLADPTVVEELVENRVR</sequence>
<comment type="catalytic activity">
    <reaction evidence="6">
        <text>acetate + ATP + CoA = acetyl-CoA + AMP + diphosphate</text>
        <dbReference type="Rhea" id="RHEA:23176"/>
        <dbReference type="ChEBI" id="CHEBI:30089"/>
        <dbReference type="ChEBI" id="CHEBI:30616"/>
        <dbReference type="ChEBI" id="CHEBI:33019"/>
        <dbReference type="ChEBI" id="CHEBI:57287"/>
        <dbReference type="ChEBI" id="CHEBI:57288"/>
        <dbReference type="ChEBI" id="CHEBI:456215"/>
        <dbReference type="EC" id="6.2.1.1"/>
    </reaction>
</comment>
<reference evidence="11" key="1">
    <citation type="journal article" date="2019" name="Int. J. Syst. Evol. Microbiol.">
        <title>The Global Catalogue of Microorganisms (GCM) 10K type strain sequencing project: providing services to taxonomists for standard genome sequencing and annotation.</title>
        <authorList>
            <consortium name="The Broad Institute Genomics Platform"/>
            <consortium name="The Broad Institute Genome Sequencing Center for Infectious Disease"/>
            <person name="Wu L."/>
            <person name="Ma J."/>
        </authorList>
    </citation>
    <scope>NUCLEOTIDE SEQUENCE [LARGE SCALE GENOMIC DNA]</scope>
    <source>
        <strain evidence="11">KCTC 52094</strain>
    </source>
</reference>
<feature type="binding site" evidence="6">
    <location>
        <position position="539"/>
    </location>
    <ligand>
        <name>Mg(2+)</name>
        <dbReference type="ChEBI" id="CHEBI:18420"/>
    </ligand>
</feature>
<feature type="binding site" evidence="6">
    <location>
        <position position="332"/>
    </location>
    <ligand>
        <name>CoA</name>
        <dbReference type="ChEBI" id="CHEBI:57287"/>
    </ligand>
</feature>
<feature type="domain" description="AMP-dependent synthetase/ligase" evidence="7">
    <location>
        <begin position="84"/>
        <end position="464"/>
    </location>
</feature>
<dbReference type="PANTHER" id="PTHR24095">
    <property type="entry name" value="ACETYL-COENZYME A SYNTHETASE"/>
    <property type="match status" value="1"/>
</dbReference>
<dbReference type="CDD" id="cd05966">
    <property type="entry name" value="ACS"/>
    <property type="match status" value="1"/>
</dbReference>
<dbReference type="Pfam" id="PF00501">
    <property type="entry name" value="AMP-binding"/>
    <property type="match status" value="1"/>
</dbReference>
<dbReference type="InterPro" id="IPR020845">
    <property type="entry name" value="AMP-binding_CS"/>
</dbReference>
<keyword evidence="6" id="KW-0460">Magnesium</keyword>
<feature type="binding site" evidence="6">
    <location>
        <position position="581"/>
    </location>
    <ligand>
        <name>CoA</name>
        <dbReference type="ChEBI" id="CHEBI:57287"/>
    </ligand>
</feature>
<dbReference type="InterPro" id="IPR045851">
    <property type="entry name" value="AMP-bd_C_sf"/>
</dbReference>
<feature type="binding site" evidence="6">
    <location>
        <position position="497"/>
    </location>
    <ligand>
        <name>ATP</name>
        <dbReference type="ChEBI" id="CHEBI:30616"/>
    </ligand>
</feature>
<dbReference type="PROSITE" id="PS00455">
    <property type="entry name" value="AMP_BINDING"/>
    <property type="match status" value="1"/>
</dbReference>
<dbReference type="SUPFAM" id="SSF56801">
    <property type="entry name" value="Acetyl-CoA synthetase-like"/>
    <property type="match status" value="1"/>
</dbReference>
<feature type="binding site" evidence="6">
    <location>
        <position position="534"/>
    </location>
    <ligand>
        <name>Mg(2+)</name>
        <dbReference type="ChEBI" id="CHEBI:18420"/>
    </ligand>
</feature>
<evidence type="ECO:0000259" key="8">
    <source>
        <dbReference type="Pfam" id="PF13193"/>
    </source>
</evidence>
<feature type="domain" description="AMP-binding enzyme C-terminal" evidence="8">
    <location>
        <begin position="528"/>
        <end position="606"/>
    </location>
</feature>
<dbReference type="InterPro" id="IPR042099">
    <property type="entry name" value="ANL_N_sf"/>
</dbReference>
<evidence type="ECO:0000256" key="5">
    <source>
        <dbReference type="ARBA" id="ARBA00022990"/>
    </source>
</evidence>
<dbReference type="NCBIfam" id="TIGR02188">
    <property type="entry name" value="Ac_CoA_lig_AcsA"/>
    <property type="match status" value="1"/>
</dbReference>
<dbReference type="NCBIfam" id="NF001208">
    <property type="entry name" value="PRK00174.1"/>
    <property type="match status" value="1"/>
</dbReference>
<organism evidence="10 11">
    <name type="scientific">Teichococcus globiformis</name>
    <dbReference type="NCBI Taxonomy" id="2307229"/>
    <lineage>
        <taxon>Bacteria</taxon>
        <taxon>Pseudomonadati</taxon>
        <taxon>Pseudomonadota</taxon>
        <taxon>Alphaproteobacteria</taxon>
        <taxon>Acetobacterales</taxon>
        <taxon>Roseomonadaceae</taxon>
        <taxon>Roseomonas</taxon>
    </lineage>
</organism>
<name>A0ABV7FX72_9PROT</name>
<feature type="binding site" evidence="6">
    <location>
        <begin position="408"/>
        <end position="413"/>
    </location>
    <ligand>
        <name>ATP</name>
        <dbReference type="ChEBI" id="CHEBI:30616"/>
    </ligand>
</feature>
<keyword evidence="6" id="KW-0479">Metal-binding</keyword>
<keyword evidence="4 6" id="KW-0067">ATP-binding</keyword>
<dbReference type="EC" id="6.2.1.1" evidence="6"/>
<feature type="binding site" evidence="6">
    <location>
        <begin position="384"/>
        <end position="386"/>
    </location>
    <ligand>
        <name>ATP</name>
        <dbReference type="ChEBI" id="CHEBI:30616"/>
    </ligand>
</feature>
<feature type="binding site" evidence="6">
    <location>
        <begin position="190"/>
        <end position="193"/>
    </location>
    <ligand>
        <name>CoA</name>
        <dbReference type="ChEBI" id="CHEBI:57287"/>
    </ligand>
</feature>
<gene>
    <name evidence="10" type="primary">acs</name>
    <name evidence="6" type="synonym">acsA</name>
    <name evidence="10" type="ORF">ACFOD4_07975</name>
</gene>
<dbReference type="Pfam" id="PF16177">
    <property type="entry name" value="ACAS_N"/>
    <property type="match status" value="1"/>
</dbReference>
<dbReference type="GO" id="GO:0003987">
    <property type="term" value="F:acetate-CoA ligase activity"/>
    <property type="evidence" value="ECO:0007669"/>
    <property type="project" value="UniProtKB-EC"/>
</dbReference>
<feature type="domain" description="Acetyl-coenzyme A synthetase N-terminal" evidence="9">
    <location>
        <begin position="26"/>
        <end position="80"/>
    </location>
</feature>
<dbReference type="InterPro" id="IPR000873">
    <property type="entry name" value="AMP-dep_synth/lig_dom"/>
</dbReference>
<dbReference type="RefSeq" id="WP_379595416.1">
    <property type="nucleotide sequence ID" value="NZ_JBHRTN010000008.1"/>
</dbReference>
<dbReference type="Pfam" id="PF13193">
    <property type="entry name" value="AMP-binding_C"/>
    <property type="match status" value="1"/>
</dbReference>
<protein>
    <recommendedName>
        <fullName evidence="6">Acetyl-coenzyme A synthetase</fullName>
        <shortName evidence="6">AcCoA synthetase</shortName>
        <shortName evidence="6">Acs</shortName>
        <ecNumber evidence="6">6.2.1.1</ecNumber>
    </recommendedName>
    <alternativeName>
        <fullName evidence="6">Acetate--CoA ligase</fullName>
    </alternativeName>
    <alternativeName>
        <fullName evidence="6">Acyl-activating enzyme</fullName>
    </alternativeName>
</protein>
<comment type="caution">
    <text evidence="10">The sequence shown here is derived from an EMBL/GenBank/DDBJ whole genome shotgun (WGS) entry which is preliminary data.</text>
</comment>
<feature type="modified residue" description="N6-acetyllysine" evidence="6">
    <location>
        <position position="606"/>
    </location>
</feature>
<accession>A0ABV7FX72</accession>
<evidence type="ECO:0000313" key="11">
    <source>
        <dbReference type="Proteomes" id="UP001595593"/>
    </source>
</evidence>
<feature type="binding site" evidence="6">
    <location>
        <position position="536"/>
    </location>
    <ligand>
        <name>Mg(2+)</name>
        <dbReference type="ChEBI" id="CHEBI:18420"/>
    </ligand>
</feature>
<dbReference type="PANTHER" id="PTHR24095:SF14">
    <property type="entry name" value="ACETYL-COENZYME A SYNTHETASE 1"/>
    <property type="match status" value="1"/>
</dbReference>
<evidence type="ECO:0000256" key="1">
    <source>
        <dbReference type="ARBA" id="ARBA00006432"/>
    </source>
</evidence>
<dbReference type="Gene3D" id="3.40.50.12780">
    <property type="entry name" value="N-terminal domain of ligase-like"/>
    <property type="match status" value="1"/>
</dbReference>
<dbReference type="HAMAP" id="MF_01123">
    <property type="entry name" value="Ac_CoA_synth"/>
    <property type="match status" value="1"/>
</dbReference>
<dbReference type="InterPro" id="IPR011904">
    <property type="entry name" value="Ac_CoA_lig"/>
</dbReference>
<comment type="cofactor">
    <cofactor evidence="6">
        <name>Mg(2+)</name>
        <dbReference type="ChEBI" id="CHEBI:18420"/>
    </cofactor>
</comment>
<proteinExistence type="inferred from homology"/>
<evidence type="ECO:0000259" key="7">
    <source>
        <dbReference type="Pfam" id="PF00501"/>
    </source>
</evidence>
<feature type="binding site" evidence="6">
    <location>
        <position position="512"/>
    </location>
    <ligand>
        <name>ATP</name>
        <dbReference type="ChEBI" id="CHEBI:30616"/>
    </ligand>
</feature>
<keyword evidence="5 6" id="KW-0007">Acetylation</keyword>
<comment type="function">
    <text evidence="6">Catalyzes the conversion of acetate into acetyl-CoA (AcCoA), an essential intermediate at the junction of anabolic and catabolic pathways. AcsA undergoes a two-step reaction. In the first half reaction, AcsA combines acetate with ATP to form acetyl-adenylate (AcAMP) intermediate. In the second half reaction, it can then transfer the acetyl group from AcAMP to the sulfhydryl group of CoA, forming the product AcCoA.</text>
</comment>
<feature type="binding site" evidence="6">
    <location>
        <position position="523"/>
    </location>
    <ligand>
        <name>ATP</name>
        <dbReference type="ChEBI" id="CHEBI:30616"/>
    </ligand>
</feature>
<keyword evidence="2 6" id="KW-0436">Ligase</keyword>
<comment type="similarity">
    <text evidence="1 6">Belongs to the ATP-dependent AMP-binding enzyme family.</text>
</comment>
<dbReference type="EMBL" id="JBHRTN010000008">
    <property type="protein sequence ID" value="MFC3124994.1"/>
    <property type="molecule type" value="Genomic_DNA"/>
</dbReference>
<dbReference type="InterPro" id="IPR025110">
    <property type="entry name" value="AMP-bd_C"/>
</dbReference>
<evidence type="ECO:0000256" key="2">
    <source>
        <dbReference type="ARBA" id="ARBA00022598"/>
    </source>
</evidence>
<comment type="PTM">
    <text evidence="6">Acetylated. Deacetylation by the SIR2-homolog deacetylase activates the enzyme.</text>
</comment>
<dbReference type="InterPro" id="IPR032387">
    <property type="entry name" value="ACAS_N"/>
</dbReference>
<evidence type="ECO:0000256" key="6">
    <source>
        <dbReference type="HAMAP-Rule" id="MF_01123"/>
    </source>
</evidence>
<dbReference type="Proteomes" id="UP001595593">
    <property type="component" value="Unassembled WGS sequence"/>
</dbReference>
<evidence type="ECO:0000256" key="4">
    <source>
        <dbReference type="ARBA" id="ARBA00022840"/>
    </source>
</evidence>
<evidence type="ECO:0000256" key="3">
    <source>
        <dbReference type="ARBA" id="ARBA00022741"/>
    </source>
</evidence>
<evidence type="ECO:0000313" key="10">
    <source>
        <dbReference type="EMBL" id="MFC3124994.1"/>
    </source>
</evidence>
<feature type="binding site" evidence="6">
    <location>
        <position position="308"/>
    </location>
    <ligand>
        <name>CoA</name>
        <dbReference type="ChEBI" id="CHEBI:57287"/>
    </ligand>
</feature>
<evidence type="ECO:0000259" key="9">
    <source>
        <dbReference type="Pfam" id="PF16177"/>
    </source>
</evidence>
<feature type="binding site" evidence="6">
    <location>
        <position position="520"/>
    </location>
    <ligand>
        <name>CoA</name>
        <dbReference type="ChEBI" id="CHEBI:57287"/>
    </ligand>
</feature>
<dbReference type="Gene3D" id="3.30.300.30">
    <property type="match status" value="1"/>
</dbReference>
<keyword evidence="3 6" id="KW-0547">Nucleotide-binding</keyword>